<dbReference type="Proteomes" id="UP000250140">
    <property type="component" value="Unassembled WGS sequence"/>
</dbReference>
<feature type="signal peptide" evidence="3">
    <location>
        <begin position="1"/>
        <end position="24"/>
    </location>
</feature>
<proteinExistence type="predicted"/>
<keyword evidence="2" id="KW-1133">Transmembrane helix</keyword>
<feature type="non-terminal residue" evidence="4">
    <location>
        <position position="265"/>
    </location>
</feature>
<sequence length="265" mass="28652">MVSRVITSLILLLLPTFLATSASAGFIIHNAPALSPRDTPPLSAAHAPIDKAILPAQICGILGAYILTVLFWGVLLLTIGKKMRRNTEQTPRALELQPTTKQLEVTPISPMSSRSATSWFKRPFKKTSTPNSPALQSPTSPAVQSIASFDKSIVESDKERRQKEMERLYAAVMDHDAKKASLSSSSEEDISPISPDQPKQQQQQAALLPGSKKPPMLDMKSAAMPRRGSHTNPASPVSPSPLSAVQAIYPPDYHNPPPTAPLPRT</sequence>
<organism evidence="4 5">
    <name type="scientific">Glonium stellatum</name>
    <dbReference type="NCBI Taxonomy" id="574774"/>
    <lineage>
        <taxon>Eukaryota</taxon>
        <taxon>Fungi</taxon>
        <taxon>Dikarya</taxon>
        <taxon>Ascomycota</taxon>
        <taxon>Pezizomycotina</taxon>
        <taxon>Dothideomycetes</taxon>
        <taxon>Pleosporomycetidae</taxon>
        <taxon>Gloniales</taxon>
        <taxon>Gloniaceae</taxon>
        <taxon>Glonium</taxon>
    </lineage>
</organism>
<feature type="region of interest" description="Disordered" evidence="1">
    <location>
        <begin position="176"/>
        <end position="265"/>
    </location>
</feature>
<accession>A0A8E2ENP9</accession>
<keyword evidence="2" id="KW-0812">Transmembrane</keyword>
<feature type="compositionally biased region" description="Polar residues" evidence="1">
    <location>
        <begin position="97"/>
        <end position="118"/>
    </location>
</feature>
<evidence type="ECO:0000313" key="5">
    <source>
        <dbReference type="Proteomes" id="UP000250140"/>
    </source>
</evidence>
<feature type="transmembrane region" description="Helical" evidence="2">
    <location>
        <begin position="52"/>
        <end position="77"/>
    </location>
</feature>
<feature type="region of interest" description="Disordered" evidence="1">
    <location>
        <begin position="88"/>
        <end position="143"/>
    </location>
</feature>
<dbReference type="OrthoDB" id="4524805at2759"/>
<feature type="compositionally biased region" description="Low complexity" evidence="1">
    <location>
        <begin position="233"/>
        <end position="245"/>
    </location>
</feature>
<feature type="compositionally biased region" description="Low complexity" evidence="1">
    <location>
        <begin position="191"/>
        <end position="209"/>
    </location>
</feature>
<protein>
    <submittedName>
        <fullName evidence="4">Uncharacterized protein</fullName>
    </submittedName>
</protein>
<keyword evidence="2" id="KW-0472">Membrane</keyword>
<feature type="chain" id="PRO_5034746631" evidence="3">
    <location>
        <begin position="25"/>
        <end position="265"/>
    </location>
</feature>
<gene>
    <name evidence="4" type="ORF">AOQ84DRAFT_202958</name>
</gene>
<dbReference type="AlphaFoldDB" id="A0A8E2ENP9"/>
<name>A0A8E2ENP9_9PEZI</name>
<keyword evidence="5" id="KW-1185">Reference proteome</keyword>
<keyword evidence="3" id="KW-0732">Signal</keyword>
<evidence type="ECO:0000256" key="1">
    <source>
        <dbReference type="SAM" id="MobiDB-lite"/>
    </source>
</evidence>
<evidence type="ECO:0000313" key="4">
    <source>
        <dbReference type="EMBL" id="OCL01856.1"/>
    </source>
</evidence>
<evidence type="ECO:0000256" key="3">
    <source>
        <dbReference type="SAM" id="SignalP"/>
    </source>
</evidence>
<evidence type="ECO:0000256" key="2">
    <source>
        <dbReference type="SAM" id="Phobius"/>
    </source>
</evidence>
<dbReference type="EMBL" id="KV751044">
    <property type="protein sequence ID" value="OCL01856.1"/>
    <property type="molecule type" value="Genomic_DNA"/>
</dbReference>
<feature type="compositionally biased region" description="Pro residues" evidence="1">
    <location>
        <begin position="253"/>
        <end position="265"/>
    </location>
</feature>
<reference evidence="4 5" key="1">
    <citation type="journal article" date="2016" name="Nat. Commun.">
        <title>Ectomycorrhizal ecology is imprinted in the genome of the dominant symbiotic fungus Cenococcum geophilum.</title>
        <authorList>
            <consortium name="DOE Joint Genome Institute"/>
            <person name="Peter M."/>
            <person name="Kohler A."/>
            <person name="Ohm R.A."/>
            <person name="Kuo A."/>
            <person name="Krutzmann J."/>
            <person name="Morin E."/>
            <person name="Arend M."/>
            <person name="Barry K.W."/>
            <person name="Binder M."/>
            <person name="Choi C."/>
            <person name="Clum A."/>
            <person name="Copeland A."/>
            <person name="Grisel N."/>
            <person name="Haridas S."/>
            <person name="Kipfer T."/>
            <person name="LaButti K."/>
            <person name="Lindquist E."/>
            <person name="Lipzen A."/>
            <person name="Maire R."/>
            <person name="Meier B."/>
            <person name="Mihaltcheva S."/>
            <person name="Molinier V."/>
            <person name="Murat C."/>
            <person name="Poggeler S."/>
            <person name="Quandt C.A."/>
            <person name="Sperisen C."/>
            <person name="Tritt A."/>
            <person name="Tisserant E."/>
            <person name="Crous P.W."/>
            <person name="Henrissat B."/>
            <person name="Nehls U."/>
            <person name="Egli S."/>
            <person name="Spatafora J.W."/>
            <person name="Grigoriev I.V."/>
            <person name="Martin F.M."/>
        </authorList>
    </citation>
    <scope>NUCLEOTIDE SEQUENCE [LARGE SCALE GENOMIC DNA]</scope>
    <source>
        <strain evidence="4 5">CBS 207.34</strain>
    </source>
</reference>
<feature type="compositionally biased region" description="Polar residues" evidence="1">
    <location>
        <begin position="126"/>
        <end position="143"/>
    </location>
</feature>